<dbReference type="Pfam" id="PF07705">
    <property type="entry name" value="CARDB"/>
    <property type="match status" value="3"/>
</dbReference>
<evidence type="ECO:0000259" key="1">
    <source>
        <dbReference type="Pfam" id="PF07705"/>
    </source>
</evidence>
<proteinExistence type="predicted"/>
<dbReference type="InterPro" id="IPR013783">
    <property type="entry name" value="Ig-like_fold"/>
</dbReference>
<evidence type="ECO:0000313" key="2">
    <source>
        <dbReference type="EMBL" id="QNR22815.1"/>
    </source>
</evidence>
<dbReference type="Proteomes" id="UP000516305">
    <property type="component" value="Chromosome"/>
</dbReference>
<feature type="domain" description="CARDB" evidence="1">
    <location>
        <begin position="481"/>
        <end position="587"/>
    </location>
</feature>
<reference evidence="2 3" key="1">
    <citation type="submission" date="2020-08" db="EMBL/GenBank/DDBJ databases">
        <title>Croceimicrobium hydrocarbonivorans gen. nov., sp. nov., a novel marine bacterium isolated from a bacterial consortium that degrades polyethylene terephthalate.</title>
        <authorList>
            <person name="Liu R."/>
        </authorList>
    </citation>
    <scope>NUCLEOTIDE SEQUENCE [LARGE SCALE GENOMIC DNA]</scope>
    <source>
        <strain evidence="2 3">A20-9</strain>
    </source>
</reference>
<keyword evidence="3" id="KW-1185">Reference proteome</keyword>
<dbReference type="EMBL" id="CP060139">
    <property type="protein sequence ID" value="QNR22815.1"/>
    <property type="molecule type" value="Genomic_DNA"/>
</dbReference>
<dbReference type="KEGG" id="chyd:H4K34_10525"/>
<organism evidence="2 3">
    <name type="scientific">Croceimicrobium hydrocarbonivorans</name>
    <dbReference type="NCBI Taxonomy" id="2761580"/>
    <lineage>
        <taxon>Bacteria</taxon>
        <taxon>Pseudomonadati</taxon>
        <taxon>Bacteroidota</taxon>
        <taxon>Flavobacteriia</taxon>
        <taxon>Flavobacteriales</taxon>
        <taxon>Owenweeksiaceae</taxon>
        <taxon>Croceimicrobium</taxon>
    </lineage>
</organism>
<dbReference type="Gene3D" id="2.60.120.260">
    <property type="entry name" value="Galactose-binding domain-like"/>
    <property type="match status" value="2"/>
</dbReference>
<accession>A0A7H0VAR7</accession>
<gene>
    <name evidence="2" type="ORF">H4K34_10525</name>
</gene>
<dbReference type="InterPro" id="IPR011635">
    <property type="entry name" value="CARDB"/>
</dbReference>
<feature type="domain" description="CARDB" evidence="1">
    <location>
        <begin position="818"/>
        <end position="923"/>
    </location>
</feature>
<evidence type="ECO:0000313" key="3">
    <source>
        <dbReference type="Proteomes" id="UP000516305"/>
    </source>
</evidence>
<feature type="domain" description="CARDB" evidence="1">
    <location>
        <begin position="1135"/>
        <end position="1241"/>
    </location>
</feature>
<sequence length="1462" mass="164484">MVMIRCYSLLGVLIFYLNSFGQSILPPYVNNFDSSNASVGWSHYAITGTDVWELGTPNGLKLFKTLTPSGAWATNLDGVHPKSSIMALQTPAFNLSDTSKTYRIGLALQLYTNSYSNGLNIQYSVNYGPWTLLNGAGNEKTNWYNNQFSCSALAYDPAWSGNNSAYLFKLAFHSLESLKGHSNVRFRIRFGAGSGNNYEGVVMDYFTIEEDIPNLEIPYAGPLISEGLCDLEVRDNIVYAETNEGPKSFKLKYYLSSDSLYDSSDSLIFSQNRYFIESQNVSNFLSVAGLAPGQYYILTYIDADSSFSELREDDNIGAHKLTVLSSLEIPIVDNFDDLNSKWFAHHGQNWVFGTPELHQMSGSHSGQNAWSIYNGGNSNIIESPSFNPRKADSMLLAFWYMSDNAMHRFSNHLPVRYIQDCQGSGNYTSLGQLESSKNNTWEHVNFRFPESLDTSVEARLQINNLGFNLIIDDVYIGPPRPDLSIENKDFLHHGSAAPGVATLNYELNNSGLRWADSSTTKFYWSTDSLLDSGDLLLGSKTEASISDTSYVNAQFSFNKPSAQAGRYFIIYQLDADSVVNEMREYNNIGFIRFELVPIFSLPYFNDFETQIDGWTHNATLAQDNWQWGTPYGDRLNFAFSGNKALMAIDTSSDPIKRRAHLYSPAFDFSTLTDPAMAFDMIIDGDSVCSCSFAEMNMSYSLDGGATWQLLDTTNNSYNKWYYPQNYNASTGIDHIYGNPYSSSKLFDKEERAFAAINFYNSRDLARNTRYVVDLKFLAGNPDVRFRYNVAFEIYTFSGWQIPEGVVLDNFEIQDHYTDLVVENQKNLLLGRNQANVSFSMNVRNLGNFRATSTVSEYYLSVDSILDPSDLLLGTDTVSAIRPDLIRHRNLSFPSPTNLSSFNYLIYKLDVNNSLVESVENNNIGAWPLGMGGVTQYPYYEEFSASAISGWNYGSRKSGTTTPTAYRFRHKVVPGENAYWYDFQSNEFFTDVQQGSSESKAPFIYLYTPTFDFSGSDRIEISFDLMSTGINGGGNLQYSVDGGVTWSLVTAAMGVVKYNWYNNNSLSLLNSEAGWNGQATGYREADLDSTFFQTSAFKGMQQVQFRFQYRSNKYAYGLGSPQGMRLDNFKISSASADLEVDSSQVILNADLTKPLYLPFEIINIGELQSRPFKSRFYLSLDNVWDTSDIQIGVINHPSLYFGSTLRDSIIINHPSPLHQNEYYVFWLTDSDQNNFESNEENNFGSYKLVYPEYPNLSGNSKHDTIYCLPSLYRVHPYYFVKNASVEHAGPSALAFYWSIDSILSQSDIFLDSVNISSLNAGDSLSGQHLALAFPWPSPSRLSYILYEIDYLDQVYEKNEEDNVSVIALIVDSVNHIDENSLENVIRVNFRANALEINCNEGIPSGAFQLVVLNSSGAIIAQSKMALTEGDHKLELQSPLAAGIYIVQIFNEEYFYSEKLVKLN</sequence>
<name>A0A7H0VAR7_9FLAO</name>
<dbReference type="RefSeq" id="WP_210757382.1">
    <property type="nucleotide sequence ID" value="NZ_CP060139.1"/>
</dbReference>
<protein>
    <recommendedName>
        <fullName evidence="1">CARDB domain-containing protein</fullName>
    </recommendedName>
</protein>
<dbReference type="Gene3D" id="2.60.40.10">
    <property type="entry name" value="Immunoglobulins"/>
    <property type="match status" value="4"/>
</dbReference>